<dbReference type="Proteomes" id="UP000659496">
    <property type="component" value="Unassembled WGS sequence"/>
</dbReference>
<feature type="transmembrane region" description="Helical" evidence="1">
    <location>
        <begin position="78"/>
        <end position="97"/>
    </location>
</feature>
<gene>
    <name evidence="2" type="ORF">H9659_06840</name>
</gene>
<keyword evidence="1" id="KW-0812">Transmembrane</keyword>
<sequence length="219" mass="24213">MIKDKRKFTLSLAILFIPLILALPFPNRWPLGETIFSAVGIPVQFAGGFQMVGITLIVLLLVGLTLLVNSLEKYQNRIAFLACLVVLLAPGFLVNVFQKNFATGIDAVSYSGEASTCRFEMADEKTLHGQCSLTFRNLGGESTRIAVEFLEWHISPDDMPMSSLMNEGGPYEVTLNGKEQLRVEFETDIDVSNMESHIESGETMGMEIKITSDGKSREL</sequence>
<accession>A0ABR8PIM1</accession>
<reference evidence="2 3" key="1">
    <citation type="submission" date="2020-08" db="EMBL/GenBank/DDBJ databases">
        <title>A Genomic Blueprint of the Chicken Gut Microbiome.</title>
        <authorList>
            <person name="Gilroy R."/>
            <person name="Ravi A."/>
            <person name="Getino M."/>
            <person name="Pursley I."/>
            <person name="Horton D.L."/>
            <person name="Alikhan N.-F."/>
            <person name="Baker D."/>
            <person name="Gharbi K."/>
            <person name="Hall N."/>
            <person name="Watson M."/>
            <person name="Adriaenssens E.M."/>
            <person name="Foster-Nyarko E."/>
            <person name="Jarju S."/>
            <person name="Secka A."/>
            <person name="Antonio M."/>
            <person name="Oren A."/>
            <person name="Chaudhuri R."/>
            <person name="La Ragione R.M."/>
            <person name="Hildebrand F."/>
            <person name="Pallen M.J."/>
        </authorList>
    </citation>
    <scope>NUCLEOTIDE SEQUENCE [LARGE SCALE GENOMIC DNA]</scope>
    <source>
        <strain evidence="2 3">Sa3CUA8</strain>
    </source>
</reference>
<protein>
    <submittedName>
        <fullName evidence="2">Uncharacterized protein</fullName>
    </submittedName>
</protein>
<organism evidence="2 3">
    <name type="scientific">Sporosarcina gallistercoris</name>
    <dbReference type="NCBI Taxonomy" id="2762245"/>
    <lineage>
        <taxon>Bacteria</taxon>
        <taxon>Bacillati</taxon>
        <taxon>Bacillota</taxon>
        <taxon>Bacilli</taxon>
        <taxon>Bacillales</taxon>
        <taxon>Caryophanaceae</taxon>
        <taxon>Sporosarcina</taxon>
    </lineage>
</organism>
<name>A0ABR8PIM1_9BACL</name>
<feature type="transmembrane region" description="Helical" evidence="1">
    <location>
        <begin position="46"/>
        <end position="66"/>
    </location>
</feature>
<keyword evidence="1" id="KW-1133">Transmembrane helix</keyword>
<dbReference type="RefSeq" id="WP_191689168.1">
    <property type="nucleotide sequence ID" value="NZ_JACSQY010000003.1"/>
</dbReference>
<proteinExistence type="predicted"/>
<evidence type="ECO:0000313" key="3">
    <source>
        <dbReference type="Proteomes" id="UP000659496"/>
    </source>
</evidence>
<keyword evidence="3" id="KW-1185">Reference proteome</keyword>
<evidence type="ECO:0000313" key="2">
    <source>
        <dbReference type="EMBL" id="MBD7908037.1"/>
    </source>
</evidence>
<keyword evidence="1" id="KW-0472">Membrane</keyword>
<dbReference type="EMBL" id="JACSQY010000003">
    <property type="protein sequence ID" value="MBD7908037.1"/>
    <property type="molecule type" value="Genomic_DNA"/>
</dbReference>
<comment type="caution">
    <text evidence="2">The sequence shown here is derived from an EMBL/GenBank/DDBJ whole genome shotgun (WGS) entry which is preliminary data.</text>
</comment>
<evidence type="ECO:0000256" key="1">
    <source>
        <dbReference type="SAM" id="Phobius"/>
    </source>
</evidence>